<evidence type="ECO:0000313" key="1">
    <source>
        <dbReference type="EMBL" id="MBX12416.1"/>
    </source>
</evidence>
<reference evidence="1" key="1">
    <citation type="submission" date="2018-02" db="EMBL/GenBank/DDBJ databases">
        <title>Rhizophora mucronata_Transcriptome.</title>
        <authorList>
            <person name="Meera S.P."/>
            <person name="Sreeshan A."/>
            <person name="Augustine A."/>
        </authorList>
    </citation>
    <scope>NUCLEOTIDE SEQUENCE</scope>
    <source>
        <tissue evidence="1">Leaf</tissue>
    </source>
</reference>
<name>A0A2P2L392_RHIMU</name>
<protein>
    <submittedName>
        <fullName evidence="1">Uncharacterized protein</fullName>
    </submittedName>
</protein>
<organism evidence="1">
    <name type="scientific">Rhizophora mucronata</name>
    <name type="common">Asiatic mangrove</name>
    <dbReference type="NCBI Taxonomy" id="61149"/>
    <lineage>
        <taxon>Eukaryota</taxon>
        <taxon>Viridiplantae</taxon>
        <taxon>Streptophyta</taxon>
        <taxon>Embryophyta</taxon>
        <taxon>Tracheophyta</taxon>
        <taxon>Spermatophyta</taxon>
        <taxon>Magnoliopsida</taxon>
        <taxon>eudicotyledons</taxon>
        <taxon>Gunneridae</taxon>
        <taxon>Pentapetalae</taxon>
        <taxon>rosids</taxon>
        <taxon>fabids</taxon>
        <taxon>Malpighiales</taxon>
        <taxon>Rhizophoraceae</taxon>
        <taxon>Rhizophora</taxon>
    </lineage>
</organism>
<accession>A0A2P2L392</accession>
<sequence>MNKHMRNVKKL</sequence>
<dbReference type="EMBL" id="GGEC01031932">
    <property type="protein sequence ID" value="MBX12416.1"/>
    <property type="molecule type" value="Transcribed_RNA"/>
</dbReference>
<proteinExistence type="predicted"/>